<dbReference type="RefSeq" id="WP_226765940.1">
    <property type="nucleotide sequence ID" value="NZ_BAAAEO010000001.1"/>
</dbReference>
<dbReference type="InterPro" id="IPR036527">
    <property type="entry name" value="SCP2_sterol-bd_dom_sf"/>
</dbReference>
<evidence type="ECO:0000313" key="2">
    <source>
        <dbReference type="EMBL" id="GAA0537204.1"/>
    </source>
</evidence>
<keyword evidence="3" id="KW-1185">Reference proteome</keyword>
<comment type="caution">
    <text evidence="2">The sequence shown here is derived from an EMBL/GenBank/DDBJ whole genome shotgun (WGS) entry which is preliminary data.</text>
</comment>
<reference evidence="3" key="1">
    <citation type="journal article" date="2019" name="Int. J. Syst. Evol. Microbiol.">
        <title>The Global Catalogue of Microorganisms (GCM) 10K type strain sequencing project: providing services to taxonomists for standard genome sequencing and annotation.</title>
        <authorList>
            <consortium name="The Broad Institute Genomics Platform"/>
            <consortium name="The Broad Institute Genome Sequencing Center for Infectious Disease"/>
            <person name="Wu L."/>
            <person name="Ma J."/>
        </authorList>
    </citation>
    <scope>NUCLEOTIDE SEQUENCE [LARGE SCALE GENOMIC DNA]</scope>
    <source>
        <strain evidence="3">JCM 14331</strain>
    </source>
</reference>
<proteinExistence type="predicted"/>
<name>A0ABP3N754_9GAMM</name>
<organism evidence="2 3">
    <name type="scientific">Rheinheimera aquimaris</name>
    <dbReference type="NCBI Taxonomy" id="412437"/>
    <lineage>
        <taxon>Bacteria</taxon>
        <taxon>Pseudomonadati</taxon>
        <taxon>Pseudomonadota</taxon>
        <taxon>Gammaproteobacteria</taxon>
        <taxon>Chromatiales</taxon>
        <taxon>Chromatiaceae</taxon>
        <taxon>Rheinheimera</taxon>
    </lineage>
</organism>
<dbReference type="EMBL" id="BAAAEO010000001">
    <property type="protein sequence ID" value="GAA0537204.1"/>
    <property type="molecule type" value="Genomic_DNA"/>
</dbReference>
<dbReference type="Pfam" id="PF02036">
    <property type="entry name" value="SCP2"/>
    <property type="match status" value="1"/>
</dbReference>
<gene>
    <name evidence="2" type="ORF">GCM10009098_00810</name>
</gene>
<dbReference type="Proteomes" id="UP001501169">
    <property type="component" value="Unassembled WGS sequence"/>
</dbReference>
<accession>A0ABP3N754</accession>
<feature type="domain" description="SCP2" evidence="1">
    <location>
        <begin position="41"/>
        <end position="136"/>
    </location>
</feature>
<dbReference type="SUPFAM" id="SSF55718">
    <property type="entry name" value="SCP-like"/>
    <property type="match status" value="1"/>
</dbReference>
<evidence type="ECO:0000259" key="1">
    <source>
        <dbReference type="Pfam" id="PF02036"/>
    </source>
</evidence>
<evidence type="ECO:0000313" key="3">
    <source>
        <dbReference type="Proteomes" id="UP001501169"/>
    </source>
</evidence>
<dbReference type="InterPro" id="IPR003033">
    <property type="entry name" value="SCP2_sterol-bd_dom"/>
</dbReference>
<sequence>MFDIKRVNHKLVAGLPTMMHRVTRYVPGSVQGKMLECSLNRFFHSELKQNELAFMGNKQVVVAVSDIGLQFGIRLNRNRLQIELNPTQQDLLLKAEFADFIAMISNQVDPDTLFFRRRLHMLGDTELGLYCKNLLDAIGPERLPAALSRSLTWLSQQQMIQTP</sequence>
<protein>
    <submittedName>
        <fullName evidence="2">SCP2 domain-containing protein</fullName>
    </submittedName>
</protein>